<keyword evidence="2" id="KW-1185">Reference proteome</keyword>
<evidence type="ECO:0000313" key="1">
    <source>
        <dbReference type="EMBL" id="KAJ2926036.1"/>
    </source>
</evidence>
<comment type="caution">
    <text evidence="1">The sequence shown here is derived from an EMBL/GenBank/DDBJ whole genome shotgun (WGS) entry which is preliminary data.</text>
</comment>
<name>A0A9W8IZ44_9AGAR</name>
<dbReference type="AlphaFoldDB" id="A0A9W8IZ44"/>
<organism evidence="1 2">
    <name type="scientific">Candolleomyces eurysporus</name>
    <dbReference type="NCBI Taxonomy" id="2828524"/>
    <lineage>
        <taxon>Eukaryota</taxon>
        <taxon>Fungi</taxon>
        <taxon>Dikarya</taxon>
        <taxon>Basidiomycota</taxon>
        <taxon>Agaricomycotina</taxon>
        <taxon>Agaricomycetes</taxon>
        <taxon>Agaricomycetidae</taxon>
        <taxon>Agaricales</taxon>
        <taxon>Agaricineae</taxon>
        <taxon>Psathyrellaceae</taxon>
        <taxon>Candolleomyces</taxon>
    </lineage>
</organism>
<reference evidence="1" key="1">
    <citation type="submission" date="2022-06" db="EMBL/GenBank/DDBJ databases">
        <title>Genome Sequence of Candolleomyces eurysporus.</title>
        <authorList>
            <person name="Buettner E."/>
        </authorList>
    </citation>
    <scope>NUCLEOTIDE SEQUENCE</scope>
    <source>
        <strain evidence="1">VTCC 930004</strain>
    </source>
</reference>
<dbReference type="Proteomes" id="UP001140091">
    <property type="component" value="Unassembled WGS sequence"/>
</dbReference>
<evidence type="ECO:0000313" key="2">
    <source>
        <dbReference type="Proteomes" id="UP001140091"/>
    </source>
</evidence>
<feature type="non-terminal residue" evidence="1">
    <location>
        <position position="55"/>
    </location>
</feature>
<sequence>MLLTQYLTVPNSKHRQATARIVTLNINLGYPSKHSDMYAQSQLAMGRESAIPAYE</sequence>
<accession>A0A9W8IZ44</accession>
<protein>
    <submittedName>
        <fullName evidence="1">Uncharacterized protein</fullName>
    </submittedName>
</protein>
<proteinExistence type="predicted"/>
<dbReference type="EMBL" id="JANBPK010001089">
    <property type="protein sequence ID" value="KAJ2926036.1"/>
    <property type="molecule type" value="Genomic_DNA"/>
</dbReference>
<gene>
    <name evidence="1" type="ORF">H1R20_g11060</name>
</gene>